<name>A0A3P7IPS6_STRVU</name>
<dbReference type="Proteomes" id="UP000270094">
    <property type="component" value="Unassembled WGS sequence"/>
</dbReference>
<organism evidence="1 2">
    <name type="scientific">Strongylus vulgaris</name>
    <name type="common">Blood worm</name>
    <dbReference type="NCBI Taxonomy" id="40348"/>
    <lineage>
        <taxon>Eukaryota</taxon>
        <taxon>Metazoa</taxon>
        <taxon>Ecdysozoa</taxon>
        <taxon>Nematoda</taxon>
        <taxon>Chromadorea</taxon>
        <taxon>Rhabditida</taxon>
        <taxon>Rhabditina</taxon>
        <taxon>Rhabditomorpha</taxon>
        <taxon>Strongyloidea</taxon>
        <taxon>Strongylidae</taxon>
        <taxon>Strongylus</taxon>
    </lineage>
</organism>
<proteinExistence type="predicted"/>
<dbReference type="AlphaFoldDB" id="A0A3P7IPS6"/>
<keyword evidence="2" id="KW-1185">Reference proteome</keyword>
<accession>A0A3P7IPS6</accession>
<sequence>MALTSSRFIKLYSAVDSAWGGQSTLRVVNYFIPRDGLPPHRGAGVTLGVKLRSTAVIYSTFSKAEKEFDVSGSPDAQIRVGHARSNIVLLNQLLGGSLIHTRSANAYGECGRTCKTDVRQLSDGALIIRGEKVPLRNDGGVGFVVHPSVVHLVVSHEFLSPPLAILQLRPLHWKTITIINGCFL</sequence>
<evidence type="ECO:0000313" key="1">
    <source>
        <dbReference type="EMBL" id="VDM66397.1"/>
    </source>
</evidence>
<evidence type="ECO:0000313" key="2">
    <source>
        <dbReference type="Proteomes" id="UP000270094"/>
    </source>
</evidence>
<reference evidence="1 2" key="1">
    <citation type="submission" date="2018-11" db="EMBL/GenBank/DDBJ databases">
        <authorList>
            <consortium name="Pathogen Informatics"/>
        </authorList>
    </citation>
    <scope>NUCLEOTIDE SEQUENCE [LARGE SCALE GENOMIC DNA]</scope>
</reference>
<protein>
    <submittedName>
        <fullName evidence="1">Uncharacterized protein</fullName>
    </submittedName>
</protein>
<gene>
    <name evidence="1" type="ORF">SVUK_LOCUS1395</name>
</gene>
<dbReference type="EMBL" id="UYYB01002732">
    <property type="protein sequence ID" value="VDM66397.1"/>
    <property type="molecule type" value="Genomic_DNA"/>
</dbReference>